<organism evidence="1 2">
    <name type="scientific">Mycolicibacterium neoaurum VKM Ac-1815D</name>
    <dbReference type="NCBI Taxonomy" id="700508"/>
    <lineage>
        <taxon>Bacteria</taxon>
        <taxon>Bacillati</taxon>
        <taxon>Actinomycetota</taxon>
        <taxon>Actinomycetes</taxon>
        <taxon>Mycobacteriales</taxon>
        <taxon>Mycobacteriaceae</taxon>
        <taxon>Mycolicibacterium</taxon>
    </lineage>
</organism>
<dbReference type="AlphaFoldDB" id="V5X7Q4"/>
<dbReference type="KEGG" id="mne:D174_04240"/>
<gene>
    <name evidence="1" type="ORF">D174_04240</name>
</gene>
<protein>
    <recommendedName>
        <fullName evidence="3">DUF2742 domain-containing protein</fullName>
    </recommendedName>
</protein>
<name>V5X7Q4_MYCNE</name>
<reference evidence="1 2" key="1">
    <citation type="journal article" date="2014" name="Genome Announc.">
        <title>Complete Genome Sequence of Sterol-Transforming Mycobacterium neoaurum Strain VKM Ac-1815D.</title>
        <authorList>
            <person name="Shtratnikova V.Y."/>
            <person name="Bragin E.Y."/>
            <person name="Dovbnya D.V."/>
            <person name="Pekov Y.A."/>
            <person name="Schelkunov M.I."/>
            <person name="Strizhov N."/>
            <person name="Ivashina T.V."/>
            <person name="Ashapkin V.V."/>
            <person name="Donova M.V."/>
        </authorList>
    </citation>
    <scope>NUCLEOTIDE SEQUENCE [LARGE SCALE GENOMIC DNA]</scope>
    <source>
        <strain evidence="1 2">VKM Ac-1815D</strain>
    </source>
</reference>
<evidence type="ECO:0008006" key="3">
    <source>
        <dbReference type="Google" id="ProtNLM"/>
    </source>
</evidence>
<proteinExistence type="predicted"/>
<keyword evidence="2" id="KW-1185">Reference proteome</keyword>
<sequence length="105" mass="11876">MSETLIVTRAVDWFPVHRLVTPIVDQFETLPVAGTLPWQELADTDPAKWASVLDVARYGALHLQLRQEALAEASRDISASTDWTAIARRHRADRGRAYIPRRRAS</sequence>
<dbReference type="GeneID" id="43448717"/>
<dbReference type="eggNOG" id="ENOG5031QDK">
    <property type="taxonomic scope" value="Bacteria"/>
</dbReference>
<accession>V5X7Q4</accession>
<dbReference type="InterPro" id="IPR024384">
    <property type="entry name" value="DUF2742"/>
</dbReference>
<evidence type="ECO:0000313" key="1">
    <source>
        <dbReference type="EMBL" id="AHC23838.1"/>
    </source>
</evidence>
<dbReference type="EMBL" id="CP006936">
    <property type="protein sequence ID" value="AHC23838.1"/>
    <property type="molecule type" value="Genomic_DNA"/>
</dbReference>
<dbReference type="Proteomes" id="UP000018763">
    <property type="component" value="Chromosome"/>
</dbReference>
<dbReference type="RefSeq" id="WP_019513443.1">
    <property type="nucleotide sequence ID" value="NC_023036.2"/>
</dbReference>
<dbReference type="Pfam" id="PF10888">
    <property type="entry name" value="DUF2742"/>
    <property type="match status" value="1"/>
</dbReference>
<evidence type="ECO:0000313" key="2">
    <source>
        <dbReference type="Proteomes" id="UP000018763"/>
    </source>
</evidence>